<protein>
    <submittedName>
        <fullName evidence="1">Uncharacterized protein</fullName>
    </submittedName>
</protein>
<name>A0AAE1CPT7_9GAST</name>
<gene>
    <name evidence="1" type="ORF">RRG08_056442</name>
</gene>
<accession>A0AAE1CPT7</accession>
<reference evidence="1" key="1">
    <citation type="journal article" date="2023" name="G3 (Bethesda)">
        <title>A reference genome for the long-term kleptoplast-retaining sea slug Elysia crispata morphotype clarki.</title>
        <authorList>
            <person name="Eastman K.E."/>
            <person name="Pendleton A.L."/>
            <person name="Shaikh M.A."/>
            <person name="Suttiyut T."/>
            <person name="Ogas R."/>
            <person name="Tomko P."/>
            <person name="Gavelis G."/>
            <person name="Widhalm J.R."/>
            <person name="Wisecaver J.H."/>
        </authorList>
    </citation>
    <scope>NUCLEOTIDE SEQUENCE</scope>
    <source>
        <strain evidence="1">ECLA1</strain>
    </source>
</reference>
<dbReference type="Proteomes" id="UP001283361">
    <property type="component" value="Unassembled WGS sequence"/>
</dbReference>
<sequence length="192" mass="22313">MFNETVSHHFSEKFQWCFQLVWGCFYISFERNVRWFHERNPSCHTISSKACVSSSSTCLVVGCPVVEAVLDERDDVELKSGGSSSEVKLAHRGEGEETRKWNVSIARRVCLEDYFGEVFFFKLESQAEQEKCNKVNTRRIRANSIEAENSENRTMYRKYGGMAREIIWSPELFPPLTVWHEHHNGLLNSSHL</sequence>
<proteinExistence type="predicted"/>
<organism evidence="1 2">
    <name type="scientific">Elysia crispata</name>
    <name type="common">lettuce slug</name>
    <dbReference type="NCBI Taxonomy" id="231223"/>
    <lineage>
        <taxon>Eukaryota</taxon>
        <taxon>Metazoa</taxon>
        <taxon>Spiralia</taxon>
        <taxon>Lophotrochozoa</taxon>
        <taxon>Mollusca</taxon>
        <taxon>Gastropoda</taxon>
        <taxon>Heterobranchia</taxon>
        <taxon>Euthyneura</taxon>
        <taxon>Panpulmonata</taxon>
        <taxon>Sacoglossa</taxon>
        <taxon>Placobranchoidea</taxon>
        <taxon>Plakobranchidae</taxon>
        <taxon>Elysia</taxon>
    </lineage>
</organism>
<dbReference type="AlphaFoldDB" id="A0AAE1CPT7"/>
<evidence type="ECO:0000313" key="2">
    <source>
        <dbReference type="Proteomes" id="UP001283361"/>
    </source>
</evidence>
<dbReference type="EMBL" id="JAWDGP010007290">
    <property type="protein sequence ID" value="KAK3726611.1"/>
    <property type="molecule type" value="Genomic_DNA"/>
</dbReference>
<evidence type="ECO:0000313" key="1">
    <source>
        <dbReference type="EMBL" id="KAK3726611.1"/>
    </source>
</evidence>
<comment type="caution">
    <text evidence="1">The sequence shown here is derived from an EMBL/GenBank/DDBJ whole genome shotgun (WGS) entry which is preliminary data.</text>
</comment>
<keyword evidence="2" id="KW-1185">Reference proteome</keyword>